<keyword evidence="1" id="KW-0812">Transmembrane</keyword>
<reference evidence="2 3" key="1">
    <citation type="submission" date="2018-06" db="EMBL/GenBank/DDBJ databases">
        <authorList>
            <consortium name="Pathogen Informatics"/>
            <person name="Doyle S."/>
        </authorList>
    </citation>
    <scope>NUCLEOTIDE SEQUENCE [LARGE SCALE GENOMIC DNA]</scope>
    <source>
        <strain evidence="2 3">NCTC11938</strain>
    </source>
</reference>
<feature type="transmembrane region" description="Helical" evidence="1">
    <location>
        <begin position="20"/>
        <end position="41"/>
    </location>
</feature>
<gene>
    <name evidence="2" type="ORF">NCTC11938_02252</name>
</gene>
<sequence>MDNDSLYFATVRRATCIPSSASIFASLLSLSVSLGFLLRLVSSLKPELLLKRLHLRYQYLRGLRKNTSIRNSPRTMQIFLRCNARNGGLVHLNLFCNIGQNKGFHMLFTEFEKRLLCVNNAMSDF</sequence>
<keyword evidence="1" id="KW-0472">Membrane</keyword>
<organism evidence="2 3">
    <name type="scientific">Proteus mirabilis</name>
    <dbReference type="NCBI Taxonomy" id="584"/>
    <lineage>
        <taxon>Bacteria</taxon>
        <taxon>Pseudomonadati</taxon>
        <taxon>Pseudomonadota</taxon>
        <taxon>Gammaproteobacteria</taxon>
        <taxon>Enterobacterales</taxon>
        <taxon>Morganellaceae</taxon>
        <taxon>Proteus</taxon>
    </lineage>
</organism>
<name>A0A379FJI9_PROMI</name>
<dbReference type="EMBL" id="UGTS01000004">
    <property type="protein sequence ID" value="SUC21337.1"/>
    <property type="molecule type" value="Genomic_DNA"/>
</dbReference>
<proteinExistence type="predicted"/>
<protein>
    <submittedName>
        <fullName evidence="2">Uncharacterized protein</fullName>
    </submittedName>
</protein>
<accession>A0A379FJI9</accession>
<evidence type="ECO:0000313" key="3">
    <source>
        <dbReference type="Proteomes" id="UP000254191"/>
    </source>
</evidence>
<evidence type="ECO:0000313" key="2">
    <source>
        <dbReference type="EMBL" id="SUC21337.1"/>
    </source>
</evidence>
<dbReference type="AlphaFoldDB" id="A0A379FJI9"/>
<evidence type="ECO:0000256" key="1">
    <source>
        <dbReference type="SAM" id="Phobius"/>
    </source>
</evidence>
<dbReference type="Proteomes" id="UP000254191">
    <property type="component" value="Unassembled WGS sequence"/>
</dbReference>
<keyword evidence="1" id="KW-1133">Transmembrane helix</keyword>